<evidence type="ECO:0000313" key="4">
    <source>
        <dbReference type="Proteomes" id="UP000077519"/>
    </source>
</evidence>
<dbReference type="SUPFAM" id="SSF51261">
    <property type="entry name" value="Duplicated hybrid motif"/>
    <property type="match status" value="1"/>
</dbReference>
<keyword evidence="1" id="KW-0732">Signal</keyword>
<dbReference type="PANTHER" id="PTHR21666">
    <property type="entry name" value="PEPTIDASE-RELATED"/>
    <property type="match status" value="1"/>
</dbReference>
<dbReference type="RefSeq" id="WP_068428598.1">
    <property type="nucleotide sequence ID" value="NZ_LVHI01000023.1"/>
</dbReference>
<dbReference type="InterPro" id="IPR011055">
    <property type="entry name" value="Dup_hybrid_motif"/>
</dbReference>
<dbReference type="PANTHER" id="PTHR21666:SF289">
    <property type="entry name" value="L-ALA--D-GLU ENDOPEPTIDASE"/>
    <property type="match status" value="1"/>
</dbReference>
<dbReference type="AlphaFoldDB" id="A0A177YB40"/>
<feature type="domain" description="M23ase beta-sheet core" evidence="2">
    <location>
        <begin position="53"/>
        <end position="146"/>
    </location>
</feature>
<dbReference type="Proteomes" id="UP000077519">
    <property type="component" value="Unassembled WGS sequence"/>
</dbReference>
<dbReference type="InterPro" id="IPR016047">
    <property type="entry name" value="M23ase_b-sheet_dom"/>
</dbReference>
<organism evidence="3 4">
    <name type="scientific">Rhodococcoides kyotonense</name>
    <dbReference type="NCBI Taxonomy" id="398843"/>
    <lineage>
        <taxon>Bacteria</taxon>
        <taxon>Bacillati</taxon>
        <taxon>Actinomycetota</taxon>
        <taxon>Actinomycetes</taxon>
        <taxon>Mycobacteriales</taxon>
        <taxon>Nocardiaceae</taxon>
        <taxon>Rhodococcoides</taxon>
    </lineage>
</organism>
<evidence type="ECO:0000259" key="2">
    <source>
        <dbReference type="Pfam" id="PF01551"/>
    </source>
</evidence>
<dbReference type="InterPro" id="IPR050570">
    <property type="entry name" value="Cell_wall_metabolism_enzyme"/>
</dbReference>
<name>A0A177YB40_9NOCA</name>
<gene>
    <name evidence="3" type="ORF">A3K89_08110</name>
</gene>
<proteinExistence type="predicted"/>
<comment type="caution">
    <text evidence="3">The sequence shown here is derived from an EMBL/GenBank/DDBJ whole genome shotgun (WGS) entry which is preliminary data.</text>
</comment>
<dbReference type="Pfam" id="PF01551">
    <property type="entry name" value="Peptidase_M23"/>
    <property type="match status" value="1"/>
</dbReference>
<protein>
    <submittedName>
        <fullName evidence="3">Peptidase</fullName>
    </submittedName>
</protein>
<dbReference type="Gene3D" id="2.70.70.10">
    <property type="entry name" value="Glucose Permease (Domain IIA)"/>
    <property type="match status" value="1"/>
</dbReference>
<keyword evidence="4" id="KW-1185">Reference proteome</keyword>
<reference evidence="3 4" key="1">
    <citation type="submission" date="2016-03" db="EMBL/GenBank/DDBJ databases">
        <title>Genome sequence of Rhodococcus kyotonensis KB10.</title>
        <authorList>
            <person name="Jeong H."/>
            <person name="Hong C.E."/>
            <person name="Jo S.H."/>
            <person name="Park J.M."/>
        </authorList>
    </citation>
    <scope>NUCLEOTIDE SEQUENCE [LARGE SCALE GENOMIC DNA]</scope>
    <source>
        <strain evidence="3 4">KB10</strain>
    </source>
</reference>
<accession>A0A177YB40</accession>
<evidence type="ECO:0000256" key="1">
    <source>
        <dbReference type="ARBA" id="ARBA00022729"/>
    </source>
</evidence>
<dbReference type="GO" id="GO:0004222">
    <property type="term" value="F:metalloendopeptidase activity"/>
    <property type="evidence" value="ECO:0007669"/>
    <property type="project" value="TreeGrafter"/>
</dbReference>
<dbReference type="CDD" id="cd12797">
    <property type="entry name" value="M23_peptidase"/>
    <property type="match status" value="1"/>
</dbReference>
<evidence type="ECO:0000313" key="3">
    <source>
        <dbReference type="EMBL" id="OAK52735.1"/>
    </source>
</evidence>
<dbReference type="EMBL" id="LVHI01000023">
    <property type="protein sequence ID" value="OAK52735.1"/>
    <property type="molecule type" value="Genomic_DNA"/>
</dbReference>
<sequence length="166" mass="17304">MKRLLTVFVAAAVITHCTTDADASPGDRFVWPLAPRPAVVGPFDPPEHDWLPGHRGVDLAGAAGQTVRAAGDGTVVFAGSVAGKPVVSIDHPNGLRTTYEPVLAVVSPGDRVRPGTTIGTVEPGHPGCADSCLHWGVRRGREYLDPLRLVGASRIVLKPLAPADGN</sequence>